<dbReference type="RefSeq" id="WP_153488440.1">
    <property type="nucleotide sequence ID" value="NZ_VWNA01000002.1"/>
</dbReference>
<name>A0A6A7Y6F3_9HYPH</name>
<protein>
    <submittedName>
        <fullName evidence="5">Phosphocholine cytidylyltransferase family protein</fullName>
    </submittedName>
</protein>
<keyword evidence="2 5" id="KW-0548">Nucleotidyltransferase</keyword>
<dbReference type="Gene3D" id="3.90.550.10">
    <property type="entry name" value="Spore Coat Polysaccharide Biosynthesis Protein SpsA, Chain A"/>
    <property type="match status" value="1"/>
</dbReference>
<reference evidence="5 6" key="1">
    <citation type="submission" date="2019-09" db="EMBL/GenBank/DDBJ databases">
        <title>Segnochrobactrum spirostomi gen. nov., sp. nov., isolated from the ciliate Spirostomum cf. yagiui and description of a novel family, Segnochrobactraceae fam. nov. within the order Rhizobiales of the class Alphaproteobacteria.</title>
        <authorList>
            <person name="Akter S."/>
            <person name="Shazib S.U.A."/>
            <person name="Shin M.K."/>
        </authorList>
    </citation>
    <scope>NUCLEOTIDE SEQUENCE [LARGE SCALE GENOMIC DNA]</scope>
    <source>
        <strain evidence="5 6">Sp-1</strain>
    </source>
</reference>
<dbReference type="InterPro" id="IPR025877">
    <property type="entry name" value="MobA-like_NTP_Trfase"/>
</dbReference>
<dbReference type="Proteomes" id="UP000332515">
    <property type="component" value="Unassembled WGS sequence"/>
</dbReference>
<dbReference type="EMBL" id="VWNA01000002">
    <property type="protein sequence ID" value="MQT14883.1"/>
    <property type="molecule type" value="Genomic_DNA"/>
</dbReference>
<evidence type="ECO:0000259" key="4">
    <source>
        <dbReference type="Pfam" id="PF12804"/>
    </source>
</evidence>
<dbReference type="PANTHER" id="PTHR43584:SF5">
    <property type="entry name" value="PROTEIN LICC"/>
    <property type="match status" value="1"/>
</dbReference>
<dbReference type="CDD" id="cd02523">
    <property type="entry name" value="PC_cytidylyltransferase"/>
    <property type="match status" value="1"/>
</dbReference>
<evidence type="ECO:0000313" key="6">
    <source>
        <dbReference type="Proteomes" id="UP000332515"/>
    </source>
</evidence>
<dbReference type="AlphaFoldDB" id="A0A6A7Y6F3"/>
<dbReference type="InterPro" id="IPR050065">
    <property type="entry name" value="GlmU-like"/>
</dbReference>
<dbReference type="SUPFAM" id="SSF53448">
    <property type="entry name" value="Nucleotide-diphospho-sugar transferases"/>
    <property type="match status" value="1"/>
</dbReference>
<sequence length="249" mass="27097">MSVDTAIILAAGLGSRIAEFSRTAPKGFIPIAGRPIVERSIEILADHGIRRVIIGTGYRAHDYEALARRTGSLEIECVHNPDFAGSGSLETFLRCSVGLECSFLTLESDLLFDARMIGTVLECPAPNVILASHATHSGDEVYIETDDRAHLVALSKDRTALRRIDAELVGICKLTPAIPAAVERWLAAMSLPRPAQLHYEEGLAGIANTVPLPVETTPLPWTEIDTLQHLDRAEALIWPRIVSRSEFSA</sequence>
<dbReference type="GO" id="GO:0016779">
    <property type="term" value="F:nucleotidyltransferase activity"/>
    <property type="evidence" value="ECO:0007669"/>
    <property type="project" value="UniProtKB-KW"/>
</dbReference>
<keyword evidence="6" id="KW-1185">Reference proteome</keyword>
<keyword evidence="3" id="KW-0460">Magnesium</keyword>
<dbReference type="Pfam" id="PF12804">
    <property type="entry name" value="NTP_transf_3"/>
    <property type="match status" value="1"/>
</dbReference>
<accession>A0A6A7Y6F3</accession>
<feature type="domain" description="MobA-like NTP transferase" evidence="4">
    <location>
        <begin position="6"/>
        <end position="166"/>
    </location>
</feature>
<evidence type="ECO:0000256" key="1">
    <source>
        <dbReference type="ARBA" id="ARBA00022679"/>
    </source>
</evidence>
<organism evidence="5 6">
    <name type="scientific">Segnochrobactrum spirostomi</name>
    <dbReference type="NCBI Taxonomy" id="2608987"/>
    <lineage>
        <taxon>Bacteria</taxon>
        <taxon>Pseudomonadati</taxon>
        <taxon>Pseudomonadota</taxon>
        <taxon>Alphaproteobacteria</taxon>
        <taxon>Hyphomicrobiales</taxon>
        <taxon>Segnochrobactraceae</taxon>
        <taxon>Segnochrobactrum</taxon>
    </lineage>
</organism>
<dbReference type="PANTHER" id="PTHR43584">
    <property type="entry name" value="NUCLEOTIDYL TRANSFERASE"/>
    <property type="match status" value="1"/>
</dbReference>
<comment type="caution">
    <text evidence="5">The sequence shown here is derived from an EMBL/GenBank/DDBJ whole genome shotgun (WGS) entry which is preliminary data.</text>
</comment>
<dbReference type="InterPro" id="IPR029044">
    <property type="entry name" value="Nucleotide-diphossugar_trans"/>
</dbReference>
<evidence type="ECO:0000256" key="2">
    <source>
        <dbReference type="ARBA" id="ARBA00022695"/>
    </source>
</evidence>
<evidence type="ECO:0000313" key="5">
    <source>
        <dbReference type="EMBL" id="MQT14883.1"/>
    </source>
</evidence>
<keyword evidence="1 5" id="KW-0808">Transferase</keyword>
<gene>
    <name evidence="5" type="ORF">F0357_19950</name>
</gene>
<proteinExistence type="predicted"/>
<evidence type="ECO:0000256" key="3">
    <source>
        <dbReference type="ARBA" id="ARBA00022842"/>
    </source>
</evidence>